<evidence type="ECO:0000313" key="2">
    <source>
        <dbReference type="Proteomes" id="UP001579974"/>
    </source>
</evidence>
<protein>
    <recommendedName>
        <fullName evidence="3">Baseplate protein J-like domain-containing protein</fullName>
    </recommendedName>
</protein>
<comment type="caution">
    <text evidence="1">The sequence shown here is derived from an EMBL/GenBank/DDBJ whole genome shotgun (WGS) entry which is preliminary data.</text>
</comment>
<sequence length="226" mass="24768">MAREDQQLALYEFFGGFSTTLAADAPAGSTTISVNASRPIDTAKLDMGSLSESVSIKDVTGNGPFTVTLKAPTQYDHSAGAVLAPYRTSPSSTFPDIKTVAMGEPFEARNNMQPILFVTSPTSQEKRQYAQEKLITYNLSAVLVQILPAKTRGAEAESTLDSFYRMLDEIAAQIRTNKMLITPSYPLGASMKFGESFRIQESHQRTEVELYIVSKIDIESIEQVHA</sequence>
<accession>A0ABV5ALF1</accession>
<dbReference type="EMBL" id="JBDXSU010000037">
    <property type="protein sequence ID" value="MFB5193071.1"/>
    <property type="molecule type" value="Genomic_DNA"/>
</dbReference>
<reference evidence="1 2" key="1">
    <citation type="journal article" date="2024" name="Int. J. Mol. Sci.">
        <title>Exploration of Alicyclobacillus spp. Genome in Search of Antibiotic Resistance.</title>
        <authorList>
            <person name="Bucka-Kolendo J."/>
            <person name="Kiousi D.E."/>
            <person name="Dekowska A."/>
            <person name="Mikolajczuk-Szczyrba A."/>
            <person name="Karadedos D.M."/>
            <person name="Michael P."/>
            <person name="Galanis A."/>
            <person name="Sokolowska B."/>
        </authorList>
    </citation>
    <scope>NUCLEOTIDE SEQUENCE [LARGE SCALE GENOMIC DNA]</scope>
    <source>
        <strain evidence="1 2">KKP 3000</strain>
    </source>
</reference>
<gene>
    <name evidence="1" type="ORF">KKP3000_002670</name>
</gene>
<dbReference type="RefSeq" id="WP_275473460.1">
    <property type="nucleotide sequence ID" value="NZ_CP162940.1"/>
</dbReference>
<organism evidence="1 2">
    <name type="scientific">Alicyclobacillus fastidiosus</name>
    <dbReference type="NCBI Taxonomy" id="392011"/>
    <lineage>
        <taxon>Bacteria</taxon>
        <taxon>Bacillati</taxon>
        <taxon>Bacillota</taxon>
        <taxon>Bacilli</taxon>
        <taxon>Bacillales</taxon>
        <taxon>Alicyclobacillaceae</taxon>
        <taxon>Alicyclobacillus</taxon>
    </lineage>
</organism>
<evidence type="ECO:0008006" key="3">
    <source>
        <dbReference type="Google" id="ProtNLM"/>
    </source>
</evidence>
<evidence type="ECO:0000313" key="1">
    <source>
        <dbReference type="EMBL" id="MFB5193071.1"/>
    </source>
</evidence>
<keyword evidence="2" id="KW-1185">Reference proteome</keyword>
<proteinExistence type="predicted"/>
<dbReference type="Proteomes" id="UP001579974">
    <property type="component" value="Unassembled WGS sequence"/>
</dbReference>
<name>A0ABV5ALF1_9BACL</name>